<dbReference type="RefSeq" id="WP_054536275.1">
    <property type="nucleotide sequence ID" value="NZ_LGKP01000032.1"/>
</dbReference>
<dbReference type="STRING" id="70996.SE18_20205"/>
<keyword evidence="3" id="KW-1185">Reference proteome</keyword>
<proteinExistence type="predicted"/>
<evidence type="ECO:0000256" key="1">
    <source>
        <dbReference type="SAM" id="Phobius"/>
    </source>
</evidence>
<dbReference type="Proteomes" id="UP000050277">
    <property type="component" value="Unassembled WGS sequence"/>
</dbReference>
<sequence>MHCPRCQQKVDLHINQCPKCKRKLKPLVLSQQIPLSAQQRQALRSEIITLGIALGFLVCIATILLFALKDVSGLIWPIFGLMLAVVGFYLLSRVRDLLGGIAHVQIDQLLELRYVRTRRKTRLYADFKLIGSQLLTMEDRDIAIEGNYYVVTYSQRNNNVWELAKLRREVA</sequence>
<name>A0A0P6XZH6_9CHLR</name>
<gene>
    <name evidence="2" type="ORF">SE18_20205</name>
</gene>
<dbReference type="AlphaFoldDB" id="A0A0P6XZH6"/>
<feature type="transmembrane region" description="Helical" evidence="1">
    <location>
        <begin position="47"/>
        <end position="68"/>
    </location>
</feature>
<evidence type="ECO:0000313" key="3">
    <source>
        <dbReference type="Proteomes" id="UP000050277"/>
    </source>
</evidence>
<dbReference type="OrthoDB" id="9824408at2"/>
<comment type="caution">
    <text evidence="2">The sequence shown here is derived from an EMBL/GenBank/DDBJ whole genome shotgun (WGS) entry which is preliminary data.</text>
</comment>
<keyword evidence="1" id="KW-0812">Transmembrane</keyword>
<keyword evidence="1" id="KW-1133">Transmembrane helix</keyword>
<accession>A0A0P6XZH6</accession>
<keyword evidence="1" id="KW-0472">Membrane</keyword>
<protein>
    <submittedName>
        <fullName evidence="2">Uncharacterized protein</fullName>
    </submittedName>
</protein>
<reference evidence="2 3" key="1">
    <citation type="submission" date="2015-07" db="EMBL/GenBank/DDBJ databases">
        <title>Whole genome sequence of Herpetosiphon geysericola DSM 7119.</title>
        <authorList>
            <person name="Hemp J."/>
            <person name="Ward L.M."/>
            <person name="Pace L.A."/>
            <person name="Fischer W.W."/>
        </authorList>
    </citation>
    <scope>NUCLEOTIDE SEQUENCE [LARGE SCALE GENOMIC DNA]</scope>
    <source>
        <strain evidence="2 3">DSM 7119</strain>
    </source>
</reference>
<evidence type="ECO:0000313" key="2">
    <source>
        <dbReference type="EMBL" id="KPL81926.1"/>
    </source>
</evidence>
<dbReference type="EMBL" id="LGKP01000032">
    <property type="protein sequence ID" value="KPL81926.1"/>
    <property type="molecule type" value="Genomic_DNA"/>
</dbReference>
<organism evidence="2 3">
    <name type="scientific">Herpetosiphon geysericola</name>
    <dbReference type="NCBI Taxonomy" id="70996"/>
    <lineage>
        <taxon>Bacteria</taxon>
        <taxon>Bacillati</taxon>
        <taxon>Chloroflexota</taxon>
        <taxon>Chloroflexia</taxon>
        <taxon>Herpetosiphonales</taxon>
        <taxon>Herpetosiphonaceae</taxon>
        <taxon>Herpetosiphon</taxon>
    </lineage>
</organism>
<feature type="transmembrane region" description="Helical" evidence="1">
    <location>
        <begin position="74"/>
        <end position="91"/>
    </location>
</feature>